<dbReference type="Gene3D" id="2.160.20.10">
    <property type="entry name" value="Single-stranded right-handed beta-helix, Pectin lyase-like"/>
    <property type="match status" value="1"/>
</dbReference>
<accession>A0A1H3RWJ7</accession>
<dbReference type="GO" id="GO:0000272">
    <property type="term" value="P:polysaccharide catabolic process"/>
    <property type="evidence" value="ECO:0007669"/>
    <property type="project" value="UniProtKB-KW"/>
</dbReference>
<name>A0A1H3RWJ7_9ACTN</name>
<evidence type="ECO:0000256" key="3">
    <source>
        <dbReference type="SAM" id="SignalP"/>
    </source>
</evidence>
<dbReference type="STRING" id="137265.SAMN05421684_4263"/>
<feature type="signal peptide" evidence="3">
    <location>
        <begin position="1"/>
        <end position="24"/>
    </location>
</feature>
<dbReference type="GO" id="GO:0030570">
    <property type="term" value="F:pectate lyase activity"/>
    <property type="evidence" value="ECO:0007669"/>
    <property type="project" value="InterPro"/>
</dbReference>
<dbReference type="InterPro" id="IPR002022">
    <property type="entry name" value="Pec_lyase"/>
</dbReference>
<dbReference type="InterPro" id="IPR012334">
    <property type="entry name" value="Pectin_lyas_fold"/>
</dbReference>
<dbReference type="AlphaFoldDB" id="A0A1H3RWJ7"/>
<organism evidence="5 6">
    <name type="scientific">Asanoa ishikariensis</name>
    <dbReference type="NCBI Taxonomy" id="137265"/>
    <lineage>
        <taxon>Bacteria</taxon>
        <taxon>Bacillati</taxon>
        <taxon>Actinomycetota</taxon>
        <taxon>Actinomycetes</taxon>
        <taxon>Micromonosporales</taxon>
        <taxon>Micromonosporaceae</taxon>
        <taxon>Asanoa</taxon>
    </lineage>
</organism>
<evidence type="ECO:0000256" key="2">
    <source>
        <dbReference type="RuleBase" id="RU361173"/>
    </source>
</evidence>
<dbReference type="PANTHER" id="PTHR31683">
    <property type="entry name" value="PECTATE LYASE 18-RELATED"/>
    <property type="match status" value="1"/>
</dbReference>
<comment type="subcellular location">
    <subcellularLocation>
        <location evidence="2">Secreted</location>
    </subcellularLocation>
</comment>
<feature type="chain" id="PRO_5011725276" evidence="3">
    <location>
        <begin position="25"/>
        <end position="435"/>
    </location>
</feature>
<dbReference type="Proteomes" id="UP000199632">
    <property type="component" value="Unassembled WGS sequence"/>
</dbReference>
<keyword evidence="2" id="KW-0119">Carbohydrate metabolism</keyword>
<evidence type="ECO:0000313" key="5">
    <source>
        <dbReference type="EMBL" id="SDZ29631.1"/>
    </source>
</evidence>
<dbReference type="SMART" id="SM00656">
    <property type="entry name" value="Amb_all"/>
    <property type="match status" value="1"/>
</dbReference>
<dbReference type="SUPFAM" id="SSF51126">
    <property type="entry name" value="Pectin lyase-like"/>
    <property type="match status" value="1"/>
</dbReference>
<comment type="similarity">
    <text evidence="2">Belongs to the polysaccharide lyase 1 family.</text>
</comment>
<dbReference type="GO" id="GO:0005576">
    <property type="term" value="C:extracellular region"/>
    <property type="evidence" value="ECO:0007669"/>
    <property type="project" value="UniProtKB-SubCell"/>
</dbReference>
<protein>
    <submittedName>
        <fullName evidence="5">Pectate lyase</fullName>
    </submittedName>
</protein>
<feature type="domain" description="Pectate lyase" evidence="4">
    <location>
        <begin position="105"/>
        <end position="357"/>
    </location>
</feature>
<keyword evidence="2" id="KW-0964">Secreted</keyword>
<gene>
    <name evidence="5" type="ORF">SAMN05421684_4263</name>
</gene>
<reference evidence="6" key="1">
    <citation type="submission" date="2016-10" db="EMBL/GenBank/DDBJ databases">
        <authorList>
            <person name="Varghese N."/>
            <person name="Submissions S."/>
        </authorList>
    </citation>
    <scope>NUCLEOTIDE SEQUENCE [LARGE SCALE GENOMIC DNA]</scope>
    <source>
        <strain evidence="6">DSM 44718</strain>
    </source>
</reference>
<dbReference type="PANTHER" id="PTHR31683:SF18">
    <property type="entry name" value="PECTATE LYASE 21-RELATED"/>
    <property type="match status" value="1"/>
</dbReference>
<keyword evidence="3" id="KW-0732">Signal</keyword>
<dbReference type="RefSeq" id="WP_090795258.1">
    <property type="nucleotide sequence ID" value="NZ_BOND01000020.1"/>
</dbReference>
<dbReference type="OrthoDB" id="9804661at2"/>
<proteinExistence type="inferred from homology"/>
<keyword evidence="1 2" id="KW-0456">Lyase</keyword>
<dbReference type="InterPro" id="IPR011050">
    <property type="entry name" value="Pectin_lyase_fold/virulence"/>
</dbReference>
<dbReference type="EMBL" id="FNQB01000002">
    <property type="protein sequence ID" value="SDZ29631.1"/>
    <property type="molecule type" value="Genomic_DNA"/>
</dbReference>
<evidence type="ECO:0000313" key="6">
    <source>
        <dbReference type="Proteomes" id="UP000199632"/>
    </source>
</evidence>
<dbReference type="Pfam" id="PF00544">
    <property type="entry name" value="Pectate_lyase_4"/>
    <property type="match status" value="2"/>
</dbReference>
<keyword evidence="6" id="KW-1185">Reference proteome</keyword>
<sequence>MRFRGLAASVAGVLVIAVAAPAAAASPPLSERLARQVLSAGDGWAAEGAGTTGGAAAAPENVFQVDTRDELAAAVAGTAPAIVIVRGTIRGNADPAGAAVSCAQFADPAYTLDAFLSAYDPAVWGRVAPSGPLEEARARSAANQSARVRVNVGSNKTIVGLGGARLNGVFLRLDGSSNVIIRNLTHEDSRDCFPVWSPTDGATGNWNAAYDNIWVRNSNHIWVDHNTFTDADNPDSAQPLHFGRPYQVHDGQVDITNGSNYVTVSYNRFTNHDKTMLIGSTNTPGADVGALKVTVHHNEFEGSVQRAPRVRFGQVDVYNNLYRVPVDDPYEYSFGVGVQSAIYAENNYVAFGADVPPDSFVFDWGGTVLTEKGTWARSGRSLPRPVNLLAAYNATHDPDIAPDAGWTPSLRAGHVLPAPAAALVVELCAGAGRIR</sequence>
<keyword evidence="2" id="KW-0624">Polysaccharide degradation</keyword>
<evidence type="ECO:0000256" key="1">
    <source>
        <dbReference type="ARBA" id="ARBA00023239"/>
    </source>
</evidence>
<dbReference type="InterPro" id="IPR045032">
    <property type="entry name" value="PEL"/>
</dbReference>
<evidence type="ECO:0000259" key="4">
    <source>
        <dbReference type="SMART" id="SM00656"/>
    </source>
</evidence>